<dbReference type="PROSITE" id="PS00356">
    <property type="entry name" value="HTH_LACI_1"/>
    <property type="match status" value="1"/>
</dbReference>
<dbReference type="InterPro" id="IPR000843">
    <property type="entry name" value="HTH_LacI"/>
</dbReference>
<keyword evidence="2" id="KW-0238">DNA-binding</keyword>
<keyword evidence="1" id="KW-0805">Transcription regulation</keyword>
<dbReference type="GO" id="GO:0000976">
    <property type="term" value="F:transcription cis-regulatory region binding"/>
    <property type="evidence" value="ECO:0007669"/>
    <property type="project" value="TreeGrafter"/>
</dbReference>
<dbReference type="AlphaFoldDB" id="A0A096CNY3"/>
<sequence>MSANRVTMRDVAKEAGVTSAAVSYALSGKRPISEETRRRVEQAIERLGYTPNMAARTLGSARQDSRLIGVVVPQTEAGSRLMFQNQFYSEILGSIELCARQKGYHVIISATDANESYLTLAKERNLDGIIVIGMYPDSFYQQMKESRIPIVLIDSYCNDHYYHNVRIDDAYGSYLATKYILDCGHRAVAFFSGRIKENGVMKKRLAGYRDALAEYELPFQEELVFEGNIDYKDGIASAQRLMDAGLPATAVVAAADILAIGAAKAFYERGVKVPDEISLMGFDDLEIAQYMTPGLTTVKQQISAKGEKAVELLIRNINEPELTKQELILPVSLVERGSVRKIKTETT</sequence>
<dbReference type="CDD" id="cd01392">
    <property type="entry name" value="HTH_LacI"/>
    <property type="match status" value="1"/>
</dbReference>
<dbReference type="EMBL" id="ADLO01000040">
    <property type="protein sequence ID" value="KGF56502.1"/>
    <property type="molecule type" value="Genomic_DNA"/>
</dbReference>
<keyword evidence="3" id="KW-0804">Transcription</keyword>
<evidence type="ECO:0000313" key="6">
    <source>
        <dbReference type="Proteomes" id="UP000029585"/>
    </source>
</evidence>
<dbReference type="Pfam" id="PF00356">
    <property type="entry name" value="LacI"/>
    <property type="match status" value="1"/>
</dbReference>
<dbReference type="RefSeq" id="WP_044939612.1">
    <property type="nucleotide sequence ID" value="NZ_KN174162.1"/>
</dbReference>
<organism evidence="5 6">
    <name type="scientific">Flavonifractor plautii 1_3_50AFAA</name>
    <dbReference type="NCBI Taxonomy" id="742738"/>
    <lineage>
        <taxon>Bacteria</taxon>
        <taxon>Bacillati</taxon>
        <taxon>Bacillota</taxon>
        <taxon>Clostridia</taxon>
        <taxon>Eubacteriales</taxon>
        <taxon>Oscillospiraceae</taxon>
        <taxon>Flavonifractor</taxon>
    </lineage>
</organism>
<dbReference type="PANTHER" id="PTHR30146">
    <property type="entry name" value="LACI-RELATED TRANSCRIPTIONAL REPRESSOR"/>
    <property type="match status" value="1"/>
</dbReference>
<dbReference type="Gene3D" id="3.40.50.2300">
    <property type="match status" value="2"/>
</dbReference>
<evidence type="ECO:0000256" key="1">
    <source>
        <dbReference type="ARBA" id="ARBA00023015"/>
    </source>
</evidence>
<protein>
    <recommendedName>
        <fullName evidence="4">HTH lacI-type domain-containing protein</fullName>
    </recommendedName>
</protein>
<evidence type="ECO:0000256" key="3">
    <source>
        <dbReference type="ARBA" id="ARBA00023163"/>
    </source>
</evidence>
<reference evidence="5 6" key="1">
    <citation type="submission" date="2011-08" db="EMBL/GenBank/DDBJ databases">
        <title>The Genome Sequence of Clostridium orbiscindens 1_3_50AFAA.</title>
        <authorList>
            <consortium name="The Broad Institute Genome Sequencing Platform"/>
            <person name="Earl A."/>
            <person name="Ward D."/>
            <person name="Feldgarden M."/>
            <person name="Gevers D."/>
            <person name="Daigneault M."/>
            <person name="Strauss J."/>
            <person name="Allen-Vercoe E."/>
            <person name="Young S.K."/>
            <person name="Zeng Q."/>
            <person name="Gargeya S."/>
            <person name="Fitzgerald M."/>
            <person name="Haas B."/>
            <person name="Abouelleil A."/>
            <person name="Alvarado L."/>
            <person name="Arachchi H.M."/>
            <person name="Berlin A."/>
            <person name="Brown A."/>
            <person name="Chapman S.B."/>
            <person name="Chen Z."/>
            <person name="Dunbar C."/>
            <person name="Freedman E."/>
            <person name="Gearin G."/>
            <person name="Gellesch M."/>
            <person name="Goldberg J."/>
            <person name="Griggs A."/>
            <person name="Gujja S."/>
            <person name="Heiman D."/>
            <person name="Howarth C."/>
            <person name="Larson L."/>
            <person name="Lui A."/>
            <person name="MacDonald P.J.P."/>
            <person name="Montmayeur A."/>
            <person name="Murphy C."/>
            <person name="Neiman D."/>
            <person name="Pearson M."/>
            <person name="Priest M."/>
            <person name="Roberts A."/>
            <person name="Saif S."/>
            <person name="Shea T."/>
            <person name="Shenoy N."/>
            <person name="Sisk P."/>
            <person name="Stolte C."/>
            <person name="Sykes S."/>
            <person name="Wortman J."/>
            <person name="Nusbaum C."/>
            <person name="Birren B."/>
        </authorList>
    </citation>
    <scope>NUCLEOTIDE SEQUENCE [LARGE SCALE GENOMIC DNA]</scope>
    <source>
        <strain evidence="5 6">1_3_50AFAA</strain>
    </source>
</reference>
<dbReference type="eggNOG" id="COG1609">
    <property type="taxonomic scope" value="Bacteria"/>
</dbReference>
<accession>A0A096CNY3</accession>
<proteinExistence type="predicted"/>
<dbReference type="InterPro" id="IPR028082">
    <property type="entry name" value="Peripla_BP_I"/>
</dbReference>
<evidence type="ECO:0000256" key="2">
    <source>
        <dbReference type="ARBA" id="ARBA00023125"/>
    </source>
</evidence>
<evidence type="ECO:0000313" key="5">
    <source>
        <dbReference type="EMBL" id="KGF56502.1"/>
    </source>
</evidence>
<dbReference type="PANTHER" id="PTHR30146:SF24">
    <property type="entry name" value="XYLOSE OPERON REGULATORY PROTEIN"/>
    <property type="match status" value="1"/>
</dbReference>
<comment type="caution">
    <text evidence="5">The sequence shown here is derived from an EMBL/GenBank/DDBJ whole genome shotgun (WGS) entry which is preliminary data.</text>
</comment>
<evidence type="ECO:0000259" key="4">
    <source>
        <dbReference type="PROSITE" id="PS50932"/>
    </source>
</evidence>
<dbReference type="SMART" id="SM00354">
    <property type="entry name" value="HTH_LACI"/>
    <property type="match status" value="1"/>
</dbReference>
<gene>
    <name evidence="5" type="ORF">HMPREF9460_01002</name>
</gene>
<keyword evidence="6" id="KW-1185">Reference proteome</keyword>
<dbReference type="SUPFAM" id="SSF53822">
    <property type="entry name" value="Periplasmic binding protein-like I"/>
    <property type="match status" value="1"/>
</dbReference>
<dbReference type="GO" id="GO:0003700">
    <property type="term" value="F:DNA-binding transcription factor activity"/>
    <property type="evidence" value="ECO:0007669"/>
    <property type="project" value="TreeGrafter"/>
</dbReference>
<name>A0A096CNY3_FLAPL</name>
<dbReference type="PROSITE" id="PS50932">
    <property type="entry name" value="HTH_LACI_2"/>
    <property type="match status" value="1"/>
</dbReference>
<dbReference type="Gene3D" id="1.10.260.40">
    <property type="entry name" value="lambda repressor-like DNA-binding domains"/>
    <property type="match status" value="1"/>
</dbReference>
<feature type="domain" description="HTH lacI-type" evidence="4">
    <location>
        <begin position="6"/>
        <end position="60"/>
    </location>
</feature>
<dbReference type="PATRIC" id="fig|742738.3.peg.1039"/>
<dbReference type="Pfam" id="PF13377">
    <property type="entry name" value="Peripla_BP_3"/>
    <property type="match status" value="1"/>
</dbReference>
<dbReference type="InterPro" id="IPR046335">
    <property type="entry name" value="LacI/GalR-like_sensor"/>
</dbReference>
<dbReference type="CDD" id="cd06267">
    <property type="entry name" value="PBP1_LacI_sugar_binding-like"/>
    <property type="match status" value="1"/>
</dbReference>
<dbReference type="Proteomes" id="UP000029585">
    <property type="component" value="Unassembled WGS sequence"/>
</dbReference>
<dbReference type="SUPFAM" id="SSF47413">
    <property type="entry name" value="lambda repressor-like DNA-binding domains"/>
    <property type="match status" value="1"/>
</dbReference>
<dbReference type="InterPro" id="IPR010982">
    <property type="entry name" value="Lambda_DNA-bd_dom_sf"/>
</dbReference>
<dbReference type="HOGENOM" id="CLU_037628_6_1_9"/>